<protein>
    <recommendedName>
        <fullName evidence="3">N-terminal acetyltransferase B complex subunit MDM20</fullName>
    </recommendedName>
</protein>
<evidence type="ECO:0000313" key="1">
    <source>
        <dbReference type="EMBL" id="CCE65654.1"/>
    </source>
</evidence>
<reference evidence="1 2" key="1">
    <citation type="journal article" date="2011" name="Proc. Natl. Acad. Sci. U.S.A.">
        <title>Evolutionary erosion of yeast sex chromosomes by mating-type switching accidents.</title>
        <authorList>
            <person name="Gordon J.L."/>
            <person name="Armisen D."/>
            <person name="Proux-Wera E."/>
            <person name="Oheigeartaigh S.S."/>
            <person name="Byrne K.P."/>
            <person name="Wolfe K.H."/>
        </authorList>
    </citation>
    <scope>NUCLEOTIDE SEQUENCE [LARGE SCALE GENOMIC DNA]</scope>
    <source>
        <strain evidence="2">ATCC 24235 / CBS 4417 / NBRC 1672 / NRRL Y-8282 / UCD 70-5</strain>
    </source>
</reference>
<dbReference type="KEGG" id="tpf:TPHA_0M00790"/>
<dbReference type="InterPro" id="IPR019183">
    <property type="entry name" value="NAA25_NatB_aux_su"/>
</dbReference>
<name>G8C0D9_TETPH</name>
<dbReference type="GO" id="GO:0000001">
    <property type="term" value="P:mitochondrion inheritance"/>
    <property type="evidence" value="ECO:0007669"/>
    <property type="project" value="EnsemblFungi"/>
</dbReference>
<dbReference type="Pfam" id="PF09797">
    <property type="entry name" value="NatB_MDM20"/>
    <property type="match status" value="1"/>
</dbReference>
<dbReference type="GO" id="GO:0031416">
    <property type="term" value="C:NatB complex"/>
    <property type="evidence" value="ECO:0007669"/>
    <property type="project" value="EnsemblFungi"/>
</dbReference>
<sequence>MSDRTEKEIFELIEKSNFKQCNVKIALLRKQFPNSSYYVILELFAKFKQSPKKFNYETELNSKYGLQGKEYVNDRKALNLLHTLFIEYSKFEEALNVYEKAMFKYPSFQLAMEWFDKSISDGHYKYMAKASLQLSKYAVVGKNSTLDKRNYSIWYAISVLALFRFKRDTLTATELKLFPMLAFKNLEEIKPFHNSEEYIIYCSVCEALFIDLCNENNENNEKARLIVNEILPTLSSEVNLNLKKFIIKYCAKIEDYELLYKSSKKILESIDDYSVLKSFIKASKHIGKSNEETKKLIIDLLGPSRNARLAYLECDVTFTGKIDRDSVMFYLEKFHHKQCCVVDLNAYKEYLEVESVLNYMSELEPKNDIHDVNTLHFSNLTSNESSEKAINLYNSHKHTLNKKMKTDYSILSTSIIKLVEESLSSNGKNPSLNDVLFSLSLLENYQTKDPHNFDTKTWIIALYMHLGCVSQAYSHFADLKIKNVQSDIMHHLIYTRMSSLFPHKSHPYIQHFLTEKENLYEKSLPRLTNFIKISFEREAYSKIMGMLDFRNRLVSSSFKWLSDIEETQLARLTNNKRGTLIQKNLESWRKINMINGAFNFSDNRDWSRFGEFVKKDNLPYTFQYLKFTDMSMKVNFIKELMIYYLSLGESNSTLDNLIQETIPSDKLVLLKEHLTPIEAWSFNIFYDLYKNEGSSLNDTLEYIPSKEELSTWRLSNYYITKLATLKTLDNMQQISDKKLKESIKKQLQELRENCDDLYKSYSSEIISSSSVLSSTQKKILNSLDYKELKPELITDGILKIQKAVRDL</sequence>
<dbReference type="RefSeq" id="XP_003688088.1">
    <property type="nucleotide sequence ID" value="XM_003688040.1"/>
</dbReference>
<dbReference type="GO" id="GO:0004596">
    <property type="term" value="F:protein-N-terminal amino-acid acetyltransferase activity"/>
    <property type="evidence" value="ECO:0007669"/>
    <property type="project" value="EnsemblFungi"/>
</dbReference>
<dbReference type="eggNOG" id="KOG2053">
    <property type="taxonomic scope" value="Eukaryota"/>
</dbReference>
<dbReference type="STRING" id="1071381.G8C0D9"/>
<accession>G8C0D9</accession>
<organism evidence="1 2">
    <name type="scientific">Tetrapisispora phaffii (strain ATCC 24235 / CBS 4417 / NBRC 1672 / NRRL Y-8282 / UCD 70-5)</name>
    <name type="common">Yeast</name>
    <name type="synonym">Fabospora phaffii</name>
    <dbReference type="NCBI Taxonomy" id="1071381"/>
    <lineage>
        <taxon>Eukaryota</taxon>
        <taxon>Fungi</taxon>
        <taxon>Dikarya</taxon>
        <taxon>Ascomycota</taxon>
        <taxon>Saccharomycotina</taxon>
        <taxon>Saccharomycetes</taxon>
        <taxon>Saccharomycetales</taxon>
        <taxon>Saccharomycetaceae</taxon>
        <taxon>Tetrapisispora</taxon>
    </lineage>
</organism>
<dbReference type="GO" id="GO:0032956">
    <property type="term" value="P:regulation of actin cytoskeleton organization"/>
    <property type="evidence" value="ECO:0007669"/>
    <property type="project" value="EnsemblFungi"/>
</dbReference>
<dbReference type="GO" id="GO:0007010">
    <property type="term" value="P:cytoskeleton organization"/>
    <property type="evidence" value="ECO:0007669"/>
    <property type="project" value="EnsemblFungi"/>
</dbReference>
<dbReference type="OMA" id="LPQLAYK"/>
<evidence type="ECO:0000313" key="2">
    <source>
        <dbReference type="Proteomes" id="UP000005666"/>
    </source>
</evidence>
<proteinExistence type="predicted"/>
<dbReference type="OrthoDB" id="1874341at2759"/>
<dbReference type="EMBL" id="HE612868">
    <property type="protein sequence ID" value="CCE65654.1"/>
    <property type="molecule type" value="Genomic_DNA"/>
</dbReference>
<keyword evidence="2" id="KW-1185">Reference proteome</keyword>
<dbReference type="Proteomes" id="UP000005666">
    <property type="component" value="Chromosome 13"/>
</dbReference>
<dbReference type="GeneID" id="11531915"/>
<dbReference type="AlphaFoldDB" id="G8C0D9"/>
<dbReference type="HOGENOM" id="CLU_019572_0_0_1"/>
<gene>
    <name evidence="1" type="primary">TPHA0M00790</name>
    <name evidence="1" type="ordered locus">TPHA_0M00790</name>
</gene>
<evidence type="ECO:0008006" key="3">
    <source>
        <dbReference type="Google" id="ProtNLM"/>
    </source>
</evidence>